<comment type="caution">
    <text evidence="3">The sequence shown here is derived from an EMBL/GenBank/DDBJ whole genome shotgun (WGS) entry which is preliminary data.</text>
</comment>
<evidence type="ECO:0000256" key="1">
    <source>
        <dbReference type="SAM" id="MobiDB-lite"/>
    </source>
</evidence>
<dbReference type="InterPro" id="IPR036047">
    <property type="entry name" value="F-box-like_dom_sf"/>
</dbReference>
<proteinExistence type="predicted"/>
<dbReference type="EMBL" id="CAJPDS010000001">
    <property type="protein sequence ID" value="CAF9902777.1"/>
    <property type="molecule type" value="Genomic_DNA"/>
</dbReference>
<dbReference type="CDD" id="cd09917">
    <property type="entry name" value="F-box_SF"/>
    <property type="match status" value="1"/>
</dbReference>
<reference evidence="3" key="1">
    <citation type="submission" date="2021-03" db="EMBL/GenBank/DDBJ databases">
        <authorList>
            <person name="Tagirdzhanova G."/>
        </authorList>
    </citation>
    <scope>NUCLEOTIDE SEQUENCE</scope>
</reference>
<evidence type="ECO:0000313" key="4">
    <source>
        <dbReference type="Proteomes" id="UP000664521"/>
    </source>
</evidence>
<evidence type="ECO:0000313" key="3">
    <source>
        <dbReference type="EMBL" id="CAF9902777.1"/>
    </source>
</evidence>
<sequence>MTAKRDIDAVGRVTYLMDLPFELIEQVLLNLPTVDLGNLAMTCRQMRAWLDPKLAARLNRLIWANPNIVQVIRPQQPEIYGITQRDQLASENLPDAEPLAIRDNLRRLTEDLYACPMLAKYVKHVFIDYRKLNPRHDGFSVFKDVDHMEQLMRCFKLKEHKNEYFTSFWMSTCGLAAMVLLKVTNVESLVLVGCNSYCFEYDRDPITAALYAALTPGCQQKRLRSLKHIYAWGSSTRCQSGGSGYAPWDFVALPSVKTLECQDVCGPLPVTFRRHGNYDDDILRRALECDPVLHLETLVIRQQGLGLQSFFKILKYTPCLKRLTYQCILFERTKYEHCRGLHLARLRTSIQCLSHCLEELTIKVETMQDLWGFSYGDTDLDCLDNQPDDETSVYDDDLDEYDCEDDDNSDDAETDWKNELDSLDLTQESEELKRLLDRPSVPSNIREPSWDDHQAEFLGSLAYFTKLRNVAVPAMVLQDPWPYPGHGRTISAAVYSNGTAIAGARQHLKDLVPKSIERLTLFKLEEHLPNLKQDIQDVLETQALNFPNLIALEEKETPSCHVSADEERLWMPIQLRPYAHQ</sequence>
<accession>A0A8H3EF12</accession>
<dbReference type="PROSITE" id="PS50181">
    <property type="entry name" value="FBOX"/>
    <property type="match status" value="1"/>
</dbReference>
<protein>
    <recommendedName>
        <fullName evidence="2">F-box domain-containing protein</fullName>
    </recommendedName>
</protein>
<gene>
    <name evidence="3" type="ORF">HETSPECPRED_000001</name>
</gene>
<dbReference type="Pfam" id="PF00646">
    <property type="entry name" value="F-box"/>
    <property type="match status" value="1"/>
</dbReference>
<dbReference type="Proteomes" id="UP000664521">
    <property type="component" value="Unassembled WGS sequence"/>
</dbReference>
<keyword evidence="4" id="KW-1185">Reference proteome</keyword>
<feature type="region of interest" description="Disordered" evidence="1">
    <location>
        <begin position="392"/>
        <end position="415"/>
    </location>
</feature>
<dbReference type="AlphaFoldDB" id="A0A8H3EF12"/>
<evidence type="ECO:0000259" key="2">
    <source>
        <dbReference type="PROSITE" id="PS50181"/>
    </source>
</evidence>
<dbReference type="SUPFAM" id="SSF81383">
    <property type="entry name" value="F-box domain"/>
    <property type="match status" value="1"/>
</dbReference>
<name>A0A8H3EF12_9LECA</name>
<organism evidence="3 4">
    <name type="scientific">Heterodermia speciosa</name>
    <dbReference type="NCBI Taxonomy" id="116794"/>
    <lineage>
        <taxon>Eukaryota</taxon>
        <taxon>Fungi</taxon>
        <taxon>Dikarya</taxon>
        <taxon>Ascomycota</taxon>
        <taxon>Pezizomycotina</taxon>
        <taxon>Lecanoromycetes</taxon>
        <taxon>OSLEUM clade</taxon>
        <taxon>Lecanoromycetidae</taxon>
        <taxon>Caliciales</taxon>
        <taxon>Physciaceae</taxon>
        <taxon>Heterodermia</taxon>
    </lineage>
</organism>
<feature type="domain" description="F-box" evidence="2">
    <location>
        <begin position="13"/>
        <end position="61"/>
    </location>
</feature>
<dbReference type="OrthoDB" id="10549013at2759"/>
<feature type="compositionally biased region" description="Acidic residues" evidence="1">
    <location>
        <begin position="392"/>
        <end position="413"/>
    </location>
</feature>
<dbReference type="InterPro" id="IPR001810">
    <property type="entry name" value="F-box_dom"/>
</dbReference>